<dbReference type="Proteomes" id="UP001611415">
    <property type="component" value="Unassembled WGS sequence"/>
</dbReference>
<dbReference type="Pfam" id="PF12770">
    <property type="entry name" value="CHAT"/>
    <property type="match status" value="1"/>
</dbReference>
<gene>
    <name evidence="2" type="ORF">ACH49W_34450</name>
</gene>
<evidence type="ECO:0000259" key="1">
    <source>
        <dbReference type="Pfam" id="PF12770"/>
    </source>
</evidence>
<keyword evidence="3" id="KW-1185">Reference proteome</keyword>
<accession>A0ABW7XC24</accession>
<dbReference type="Gene3D" id="1.25.40.10">
    <property type="entry name" value="Tetratricopeptide repeat domain"/>
    <property type="match status" value="3"/>
</dbReference>
<name>A0ABW7XC24_9NOCA</name>
<feature type="domain" description="CHAT" evidence="1">
    <location>
        <begin position="1258"/>
        <end position="1531"/>
    </location>
</feature>
<dbReference type="RefSeq" id="WP_397096012.1">
    <property type="nucleotide sequence ID" value="NZ_JBIRYO010000040.1"/>
</dbReference>
<reference evidence="2 3" key="1">
    <citation type="submission" date="2024-10" db="EMBL/GenBank/DDBJ databases">
        <title>The Natural Products Discovery Center: Release of the First 8490 Sequenced Strains for Exploring Actinobacteria Biosynthetic Diversity.</title>
        <authorList>
            <person name="Kalkreuter E."/>
            <person name="Kautsar S.A."/>
            <person name="Yang D."/>
            <person name="Bader C.D."/>
            <person name="Teijaro C.N."/>
            <person name="Fluegel L."/>
            <person name="Davis C.M."/>
            <person name="Simpson J.R."/>
            <person name="Lauterbach L."/>
            <person name="Steele A.D."/>
            <person name="Gui C."/>
            <person name="Meng S."/>
            <person name="Li G."/>
            <person name="Viehrig K."/>
            <person name="Ye F."/>
            <person name="Su P."/>
            <person name="Kiefer A.F."/>
            <person name="Nichols A."/>
            <person name="Cepeda A.J."/>
            <person name="Yan W."/>
            <person name="Fan B."/>
            <person name="Jiang Y."/>
            <person name="Adhikari A."/>
            <person name="Zheng C.-J."/>
            <person name="Schuster L."/>
            <person name="Cowan T.M."/>
            <person name="Smanski M.J."/>
            <person name="Chevrette M.G."/>
            <person name="De Carvalho L.P.S."/>
            <person name="Shen B."/>
        </authorList>
    </citation>
    <scope>NUCLEOTIDE SEQUENCE [LARGE SCALE GENOMIC DNA]</scope>
    <source>
        <strain evidence="2 3">NPDC019275</strain>
    </source>
</reference>
<proteinExistence type="predicted"/>
<dbReference type="InterPro" id="IPR011990">
    <property type="entry name" value="TPR-like_helical_dom_sf"/>
</dbReference>
<organism evidence="2 3">
    <name type="scientific">Nocardia xishanensis</name>
    <dbReference type="NCBI Taxonomy" id="238964"/>
    <lineage>
        <taxon>Bacteria</taxon>
        <taxon>Bacillati</taxon>
        <taxon>Actinomycetota</taxon>
        <taxon>Actinomycetes</taxon>
        <taxon>Mycobacteriales</taxon>
        <taxon>Nocardiaceae</taxon>
        <taxon>Nocardia</taxon>
    </lineage>
</organism>
<protein>
    <submittedName>
        <fullName evidence="2">CHAT domain-containing protein</fullName>
    </submittedName>
</protein>
<dbReference type="Pfam" id="PF13414">
    <property type="entry name" value="TPR_11"/>
    <property type="match status" value="1"/>
</dbReference>
<sequence length="1532" mass="164523">MDESRTARFDAAVELRRRYTREGATELLDQAIDLSTGLLAEQGDSPDRAAVLIEYTNALTARAARLGRTEDSLAAVDAARAAVEMTPADSPALAARIAMLGTCSMTRWDKSGDDTDFDDAIRSYRRALQIDPEYVWALSGLGVALARRRAQGGGEPGDLAEARQLCERALAAIHEEADRPELLTDLGFVLFVSGQTGMDSALIDESLRLLENAYALAPHDSPDRWRAGVQAALADYVRAAMSRRREGMRAATGRISRTLDALPTDLPTRSMVQSVLGTALAMEYHLDGDSALRDRAIDLLEASIVGFEPGRGPLWSQTAEFLRTLLGHRAADIGSVADVDRIIVLLETERTVSPGSAELASELTAARGLKFSLVGDANLLASDLDSSDTAPLALAMSITSAALLAPNTLDQRIDRAESALADLAADAPDRFVLLTALGIAYLAVSAKRGDIEALNRAVSAEDAALELLDGNDPRRSGVLANVSRALVTRFGITGDDADLERACDAAAAASAGVAAGHSDRPNLDDALGYALLARFGRFGDPADLADAISAFRAAIDATAPDVPLRLIYSGGLGRALMQRYALYGEESDHQAAFELTRQVLSISPGGITDYISHLHAMTTTVTTEFVRTGDLHALNQAHDLVRRALDQASAIQRPTLLSDLGHILKLRSERLGSSADLDAAIQAGTEALATAGPGVRDRVRYAAALADALRLRSEHTASIEDADRAVATARSVSAPRPSVRDLSLATALTQRFNVTGASADLDEVVDICRTALSNVAADTTLWADLQRMLSHALWLRFRALDDLNDLDAAVATLDLLLVARDSGSDVARSYTDLYNRGGMLMDRFESTGKLTDLDDAIHGNRAAEKAVPAGHPHLSIIAAGLALLYRLRYEATGDYADLDVSIAYGSTALRGTPSQDGLRPGRQHVYGHSRWTKYKRTGSWWDLRATVKAFEAAVAATPVRHRAFGIRAHSLGEVLANRHLDSGRRRDRERALTLLRSAAESPTSSTGAQLLAARSLAAFQMSLGRPLDALESYRMCVQDLLPVLAWRGLDRRSQENQLKSTAGLASAAAAVALACGSPGAAVQLLEQGRGILWSQLLETRSDRDALREQAPDLAAEFDQLCAILDAPDKDEFVRFGTTLDGGQVPTDVDHGEQRRRTAQRFTELRDHIRALPGLADFLRPPDLASLQRAVDGPVAIINVDRLRCDAILITPGELRVVPLTALTDIEARTRAAALHRVLSGASNGVAGRIASTQTLDSTLEWLWDAVVFPVLDALGFHQGPPRRIWWYPTGALSSLPLHAAGRHRPGTDGRWAGDHVISSYIWTLQTLLREHKPIPDHGRMLAVGLARTPRPDVAYAELRAVPDEMRIVAAASMKTTTVLEEESATHAAVSAALPAHNRVHFACHGVQNVDAPSKSRLALHDSDLTLLDIVHARSDTDGEFAFLSACETARGDDVLADESIHLGAAFQLAGYRHVIGTLWSLADAAAPIVAREVYARTTDDAAVALHQAVHTLKKATGFTTPLSWAPFIHLGP</sequence>
<dbReference type="SUPFAM" id="SSF48452">
    <property type="entry name" value="TPR-like"/>
    <property type="match status" value="1"/>
</dbReference>
<dbReference type="EMBL" id="JBIRYO010000040">
    <property type="protein sequence ID" value="MFI2478483.1"/>
    <property type="molecule type" value="Genomic_DNA"/>
</dbReference>
<evidence type="ECO:0000313" key="3">
    <source>
        <dbReference type="Proteomes" id="UP001611415"/>
    </source>
</evidence>
<dbReference type="InterPro" id="IPR024983">
    <property type="entry name" value="CHAT_dom"/>
</dbReference>
<evidence type="ECO:0000313" key="2">
    <source>
        <dbReference type="EMBL" id="MFI2478483.1"/>
    </source>
</evidence>
<comment type="caution">
    <text evidence="2">The sequence shown here is derived from an EMBL/GenBank/DDBJ whole genome shotgun (WGS) entry which is preliminary data.</text>
</comment>